<feature type="region of interest" description="LT domain" evidence="9">
    <location>
        <begin position="268"/>
        <end position="521"/>
    </location>
</feature>
<dbReference type="GO" id="GO:0071555">
    <property type="term" value="P:cell wall organization"/>
    <property type="evidence" value="ECO:0007669"/>
    <property type="project" value="UniProtKB-KW"/>
</dbReference>
<evidence type="ECO:0000256" key="6">
    <source>
        <dbReference type="ARBA" id="ARBA00023237"/>
    </source>
</evidence>
<proteinExistence type="inferred from homology"/>
<dbReference type="SMART" id="SM00062">
    <property type="entry name" value="PBPb"/>
    <property type="match status" value="1"/>
</dbReference>
<dbReference type="InterPro" id="IPR000189">
    <property type="entry name" value="Transglyc_AS"/>
</dbReference>
<sequence length="521" mass="58430">MKTLNFKWISCLLLLAVGLAVLLPGRNWVFDRRSQLEQVKERGELRVGTINSALSYYIGPNGPSGLEYELTKRFADYLGVELRIESAFSLTDLFPAVNEKRLDMAAAGLLFNQERLSQFRVGPSYYSVSQQLVYRKGKARPKNLNDLKGTLMVASGSAHAASLAKLTGKFTNLSWKATTDLSSDELLRQVAEGSLDYTVADSVSIAALQRIKPELAVAFDISDEEPVVWYMRKSDDDSLYAAMLDFMSEIVEDGTLARLEEKYFGHIDEFDYVDTRTFLAEIEKTLPQYQKLFEQYAGELDWRLLAAVAYQESHWDPDATSPTGVRGLMMLTRPTAASVGVSDRTDPEQSIRGGSDYLARLMDKIPESIPEDERAWFALAAYNIGFGHMMDARRLTKTQGANPDSWADVKQRLPMLSQKRYYAQTRYGFARGGEAFRYVENIRRYMQSLVGYDQAQQLAIAAKAKEVAPLNDNGEPAVINTAQEAREQNALQRAEMKQSRQEAMTELKSPGAGLVTAKVKE</sequence>
<evidence type="ECO:0000256" key="8">
    <source>
        <dbReference type="ARBA" id="ARBA00023316"/>
    </source>
</evidence>
<dbReference type="NCBIfam" id="NF008112">
    <property type="entry name" value="PRK10859.1"/>
    <property type="match status" value="1"/>
</dbReference>
<comment type="function">
    <text evidence="9">Murein-degrading enzyme that degrades murein glycan strands and insoluble, high-molecular weight murein sacculi, with the concomitant formation of a 1,6-anhydromuramoyl product. Lytic transglycosylases (LTs) play an integral role in the metabolism of the peptidoglycan (PG) sacculus. Their lytic action creates space within the PG sacculus to allow for its expansion as well as for the insertion of various structures such as secretion systems and flagella.</text>
</comment>
<dbReference type="Proteomes" id="UP000664658">
    <property type="component" value="Unassembled WGS sequence"/>
</dbReference>
<evidence type="ECO:0000256" key="3">
    <source>
        <dbReference type="ARBA" id="ARBA00010333"/>
    </source>
</evidence>
<evidence type="ECO:0000256" key="2">
    <source>
        <dbReference type="ARBA" id="ARBA00007734"/>
    </source>
</evidence>
<evidence type="ECO:0000256" key="1">
    <source>
        <dbReference type="ARBA" id="ARBA00001420"/>
    </source>
</evidence>
<dbReference type="GO" id="GO:0009253">
    <property type="term" value="P:peptidoglycan catabolic process"/>
    <property type="evidence" value="ECO:0007669"/>
    <property type="project" value="TreeGrafter"/>
</dbReference>
<dbReference type="InterPro" id="IPR023703">
    <property type="entry name" value="MltF"/>
</dbReference>
<comment type="domain">
    <text evidence="9">The N-terminal domain does not have lytic activity and probably modulates enzymatic activity. The C-terminal domain is the catalytic active domain.</text>
</comment>
<dbReference type="Gene3D" id="3.40.190.10">
    <property type="entry name" value="Periplasmic binding protein-like II"/>
    <property type="match status" value="2"/>
</dbReference>
<evidence type="ECO:0000313" key="10">
    <source>
        <dbReference type="EMBL" id="MBO1108927.1"/>
    </source>
</evidence>
<dbReference type="EMBL" id="JAFNAA010000012">
    <property type="protein sequence ID" value="MBO1108927.1"/>
    <property type="molecule type" value="Genomic_DNA"/>
</dbReference>
<keyword evidence="7 9" id="KW-0456">Lyase</keyword>
<dbReference type="InterPro" id="IPR001638">
    <property type="entry name" value="Solute-binding_3/MltF_N"/>
</dbReference>
<name>A0A2P1VPS6_PLESH</name>
<dbReference type="PANTHER" id="PTHR35936">
    <property type="entry name" value="MEMBRANE-BOUND LYTIC MUREIN TRANSGLYCOSYLASE F"/>
    <property type="match status" value="1"/>
</dbReference>
<dbReference type="HAMAP" id="MF_02016">
    <property type="entry name" value="MltF"/>
    <property type="match status" value="1"/>
</dbReference>
<evidence type="ECO:0000256" key="9">
    <source>
        <dbReference type="HAMAP-Rule" id="MF_02016"/>
    </source>
</evidence>
<feature type="active site" evidence="9">
    <location>
        <position position="312"/>
    </location>
</feature>
<evidence type="ECO:0000256" key="5">
    <source>
        <dbReference type="ARBA" id="ARBA00023136"/>
    </source>
</evidence>
<dbReference type="Gene3D" id="1.10.530.10">
    <property type="match status" value="1"/>
</dbReference>
<comment type="caution">
    <text evidence="10">The sequence shown here is derived from an EMBL/GenBank/DDBJ whole genome shotgun (WGS) entry which is preliminary data.</text>
</comment>
<comment type="caution">
    <text evidence="9">Lacks conserved residue(s) required for the propagation of feature annotation.</text>
</comment>
<keyword evidence="5 9" id="KW-0472">Membrane</keyword>
<keyword evidence="4 9" id="KW-0732">Signal</keyword>
<dbReference type="PANTHER" id="PTHR35936:SF32">
    <property type="entry name" value="MEMBRANE-BOUND LYTIC MUREIN TRANSGLYCOSYLASE F"/>
    <property type="match status" value="1"/>
</dbReference>
<evidence type="ECO:0000256" key="7">
    <source>
        <dbReference type="ARBA" id="ARBA00023239"/>
    </source>
</evidence>
<dbReference type="SUPFAM" id="SSF53850">
    <property type="entry name" value="Periplasmic binding protein-like II"/>
    <property type="match status" value="1"/>
</dbReference>
<organism evidence="10 11">
    <name type="scientific">Plesiomonas shigelloides</name>
    <name type="common">Aeromonas shigelloides</name>
    <dbReference type="NCBI Taxonomy" id="703"/>
    <lineage>
        <taxon>Bacteria</taxon>
        <taxon>Pseudomonadati</taxon>
        <taxon>Pseudomonadota</taxon>
        <taxon>Gammaproteobacteria</taxon>
        <taxon>Enterobacterales</taxon>
        <taxon>Enterobacteriaceae</taxon>
        <taxon>Plesiomonas</taxon>
    </lineage>
</organism>
<dbReference type="GO" id="GO:0016998">
    <property type="term" value="P:cell wall macromolecule catabolic process"/>
    <property type="evidence" value="ECO:0007669"/>
    <property type="project" value="UniProtKB-UniRule"/>
</dbReference>
<accession>A0A2P1VPS6</accession>
<dbReference type="GO" id="GO:0009279">
    <property type="term" value="C:cell outer membrane"/>
    <property type="evidence" value="ECO:0007669"/>
    <property type="project" value="UniProtKB-SubCell"/>
</dbReference>
<evidence type="ECO:0000313" key="11">
    <source>
        <dbReference type="Proteomes" id="UP000664658"/>
    </source>
</evidence>
<dbReference type="GeneID" id="69705446"/>
<comment type="similarity">
    <text evidence="9">In the N-terminal section; belongs to the bacterial solute-binding protein 3 family.</text>
</comment>
<reference evidence="10" key="1">
    <citation type="submission" date="2021-03" db="EMBL/GenBank/DDBJ databases">
        <title>Plesiomonas shigelloides zfcc0051, isolated from zebrafish feces.</title>
        <authorList>
            <person name="Vanderhoek Z."/>
            <person name="Gaulke C."/>
        </authorList>
    </citation>
    <scope>NUCLEOTIDE SEQUENCE</scope>
    <source>
        <strain evidence="10">Zfcc0051</strain>
    </source>
</reference>
<gene>
    <name evidence="9 10" type="primary">mltF</name>
    <name evidence="10" type="ORF">J2R62_12010</name>
</gene>
<dbReference type="FunFam" id="1.10.530.10:FF:000003">
    <property type="entry name" value="Membrane-bound lytic murein transglycosylase F"/>
    <property type="match status" value="1"/>
</dbReference>
<dbReference type="AlphaFoldDB" id="A0A2P1VPS6"/>
<keyword evidence="6 9" id="KW-0998">Cell outer membrane</keyword>
<dbReference type="Pfam" id="PF00497">
    <property type="entry name" value="SBP_bac_3"/>
    <property type="match status" value="1"/>
</dbReference>
<comment type="catalytic activity">
    <reaction evidence="1 9">
        <text>Exolytic cleavage of the (1-&gt;4)-beta-glycosidic linkage between N-acetylmuramic acid (MurNAc) and N-acetylglucosamine (GlcNAc) residues in peptidoglycan, from either the reducing or the non-reducing ends of the peptidoglycan chains, with concomitant formation of a 1,6-anhydrobond in the MurNAc residue.</text>
        <dbReference type="EC" id="4.2.2.n1"/>
    </reaction>
</comment>
<dbReference type="Pfam" id="PF01464">
    <property type="entry name" value="SLT"/>
    <property type="match status" value="1"/>
</dbReference>
<comment type="similarity">
    <text evidence="3">Belongs to the bacterial solute-binding protein 3 family.</text>
</comment>
<comment type="similarity">
    <text evidence="9">In the C-terminal section; belongs to the transglycosylase Slt family.</text>
</comment>
<comment type="similarity">
    <text evidence="2">Belongs to the transglycosylase Slt family.</text>
</comment>
<dbReference type="InterPro" id="IPR008258">
    <property type="entry name" value="Transglycosylase_SLT_dom_1"/>
</dbReference>
<dbReference type="RefSeq" id="WP_010862407.1">
    <property type="nucleotide sequence ID" value="NZ_CP027852.1"/>
</dbReference>
<comment type="subcellular location">
    <subcellularLocation>
        <location evidence="9">Cell outer membrane</location>
        <topology evidence="9">Peripheral membrane protein</topology>
    </subcellularLocation>
    <text evidence="9">Attached to the inner leaflet of the outer membrane.</text>
</comment>
<dbReference type="PROSITE" id="PS00922">
    <property type="entry name" value="TRANSGLYCOSYLASE"/>
    <property type="match status" value="1"/>
</dbReference>
<dbReference type="InterPro" id="IPR023346">
    <property type="entry name" value="Lysozyme-like_dom_sf"/>
</dbReference>
<dbReference type="EC" id="4.2.2.n1" evidence="9"/>
<dbReference type="GO" id="GO:0008933">
    <property type="term" value="F:peptidoglycan lytic transglycosylase activity"/>
    <property type="evidence" value="ECO:0007669"/>
    <property type="project" value="UniProtKB-UniRule"/>
</dbReference>
<keyword evidence="8 9" id="KW-0961">Cell wall biogenesis/degradation</keyword>
<dbReference type="CDD" id="cd13403">
    <property type="entry name" value="MLTF-like"/>
    <property type="match status" value="1"/>
</dbReference>
<protein>
    <recommendedName>
        <fullName evidence="9">Membrane-bound lytic murein transglycosylase F</fullName>
        <ecNumber evidence="9">4.2.2.n1</ecNumber>
    </recommendedName>
    <alternativeName>
        <fullName evidence="9">Murein lyase F</fullName>
    </alternativeName>
</protein>
<dbReference type="CDD" id="cd01009">
    <property type="entry name" value="PBP2_YfhD_N"/>
    <property type="match status" value="1"/>
</dbReference>
<dbReference type="SUPFAM" id="SSF53955">
    <property type="entry name" value="Lysozyme-like"/>
    <property type="match status" value="1"/>
</dbReference>
<evidence type="ECO:0000256" key="4">
    <source>
        <dbReference type="ARBA" id="ARBA00022729"/>
    </source>
</evidence>